<evidence type="ECO:0000256" key="1">
    <source>
        <dbReference type="SAM" id="MobiDB-lite"/>
    </source>
</evidence>
<proteinExistence type="predicted"/>
<feature type="region of interest" description="Disordered" evidence="1">
    <location>
        <begin position="62"/>
        <end position="87"/>
    </location>
</feature>
<sequence length="87" mass="9907">MNCRAGKYTGINATRITKLQVPQLRRGLRRTALRRALGLMRRPDSEEDALWFSRPSCLTALPASSHRAAATPEQQQQQQQPPQPRRD</sequence>
<reference evidence="2 3" key="1">
    <citation type="submission" date="2023-03" db="EMBL/GenBank/DDBJ databases">
        <title>High-quality genome of Scylla paramamosain provides insights in environmental adaptation.</title>
        <authorList>
            <person name="Zhang L."/>
        </authorList>
    </citation>
    <scope>NUCLEOTIDE SEQUENCE [LARGE SCALE GENOMIC DNA]</scope>
    <source>
        <strain evidence="2">LZ_2023a</strain>
        <tissue evidence="2">Muscle</tissue>
    </source>
</reference>
<protein>
    <submittedName>
        <fullName evidence="2">Uncharacterized protein</fullName>
    </submittedName>
</protein>
<accession>A0AAW0SMS4</accession>
<dbReference type="AlphaFoldDB" id="A0AAW0SMS4"/>
<name>A0AAW0SMS4_SCYPA</name>
<gene>
    <name evidence="2" type="ORF">O3P69_009960</name>
</gene>
<evidence type="ECO:0000313" key="3">
    <source>
        <dbReference type="Proteomes" id="UP001487740"/>
    </source>
</evidence>
<organism evidence="2 3">
    <name type="scientific">Scylla paramamosain</name>
    <name type="common">Mud crab</name>
    <dbReference type="NCBI Taxonomy" id="85552"/>
    <lineage>
        <taxon>Eukaryota</taxon>
        <taxon>Metazoa</taxon>
        <taxon>Ecdysozoa</taxon>
        <taxon>Arthropoda</taxon>
        <taxon>Crustacea</taxon>
        <taxon>Multicrustacea</taxon>
        <taxon>Malacostraca</taxon>
        <taxon>Eumalacostraca</taxon>
        <taxon>Eucarida</taxon>
        <taxon>Decapoda</taxon>
        <taxon>Pleocyemata</taxon>
        <taxon>Brachyura</taxon>
        <taxon>Eubrachyura</taxon>
        <taxon>Portunoidea</taxon>
        <taxon>Portunidae</taxon>
        <taxon>Portuninae</taxon>
        <taxon>Scylla</taxon>
    </lineage>
</organism>
<keyword evidence="3" id="KW-1185">Reference proteome</keyword>
<evidence type="ECO:0000313" key="2">
    <source>
        <dbReference type="EMBL" id="KAK8376700.1"/>
    </source>
</evidence>
<comment type="caution">
    <text evidence="2">The sequence shown here is derived from an EMBL/GenBank/DDBJ whole genome shotgun (WGS) entry which is preliminary data.</text>
</comment>
<dbReference type="EMBL" id="JARAKH010000048">
    <property type="protein sequence ID" value="KAK8376700.1"/>
    <property type="molecule type" value="Genomic_DNA"/>
</dbReference>
<dbReference type="Proteomes" id="UP001487740">
    <property type="component" value="Unassembled WGS sequence"/>
</dbReference>